<dbReference type="PROSITE" id="PS51186">
    <property type="entry name" value="GNAT"/>
    <property type="match status" value="1"/>
</dbReference>
<evidence type="ECO:0000256" key="2">
    <source>
        <dbReference type="ARBA" id="ARBA00023315"/>
    </source>
</evidence>
<evidence type="ECO:0000313" key="5">
    <source>
        <dbReference type="Proteomes" id="UP000254545"/>
    </source>
</evidence>
<dbReference type="EMBL" id="UGKR01000003">
    <property type="protein sequence ID" value="STS87230.1"/>
    <property type="molecule type" value="Genomic_DNA"/>
</dbReference>
<name>A0A7H4MA80_KLEVA</name>
<dbReference type="InterPro" id="IPR000182">
    <property type="entry name" value="GNAT_dom"/>
</dbReference>
<dbReference type="GO" id="GO:0005737">
    <property type="term" value="C:cytoplasm"/>
    <property type="evidence" value="ECO:0007669"/>
    <property type="project" value="TreeGrafter"/>
</dbReference>
<feature type="domain" description="N-acetyltransferase" evidence="3">
    <location>
        <begin position="1"/>
        <end position="133"/>
    </location>
</feature>
<dbReference type="AlphaFoldDB" id="A0A7H4MA80"/>
<organism evidence="4 5">
    <name type="scientific">Klebsiella variicola</name>
    <dbReference type="NCBI Taxonomy" id="244366"/>
    <lineage>
        <taxon>Bacteria</taxon>
        <taxon>Pseudomonadati</taxon>
        <taxon>Pseudomonadota</taxon>
        <taxon>Gammaproteobacteria</taxon>
        <taxon>Enterobacterales</taxon>
        <taxon>Enterobacteriaceae</taxon>
        <taxon>Klebsiella/Raoultella group</taxon>
        <taxon>Klebsiella</taxon>
        <taxon>Klebsiella pneumoniae complex</taxon>
    </lineage>
</organism>
<evidence type="ECO:0000259" key="3">
    <source>
        <dbReference type="PROSITE" id="PS51186"/>
    </source>
</evidence>
<reference evidence="4 5" key="1">
    <citation type="submission" date="2018-06" db="EMBL/GenBank/DDBJ databases">
        <authorList>
            <consortium name="Pathogen Informatics"/>
            <person name="Doyle S."/>
        </authorList>
    </citation>
    <scope>NUCLEOTIDE SEQUENCE [LARGE SCALE GENOMIC DNA]</scope>
    <source>
        <strain evidence="4 5">NCTC9177</strain>
    </source>
</reference>
<dbReference type="PANTHER" id="PTHR43626">
    <property type="entry name" value="ACYL-COA N-ACYLTRANSFERASE"/>
    <property type="match status" value="1"/>
</dbReference>
<dbReference type="InterPro" id="IPR045039">
    <property type="entry name" value="NSI-like"/>
</dbReference>
<keyword evidence="1 4" id="KW-0808">Transferase</keyword>
<dbReference type="SUPFAM" id="SSF55729">
    <property type="entry name" value="Acyl-CoA N-acyltransferases (Nat)"/>
    <property type="match status" value="1"/>
</dbReference>
<dbReference type="GO" id="GO:0008080">
    <property type="term" value="F:N-acetyltransferase activity"/>
    <property type="evidence" value="ECO:0007669"/>
    <property type="project" value="InterPro"/>
</dbReference>
<gene>
    <name evidence="4" type="ORF">NCTC9177_01010</name>
</gene>
<dbReference type="Proteomes" id="UP000254545">
    <property type="component" value="Unassembled WGS sequence"/>
</dbReference>
<keyword evidence="2" id="KW-0012">Acyltransferase</keyword>
<dbReference type="Pfam" id="PF00583">
    <property type="entry name" value="Acetyltransf_1"/>
    <property type="match status" value="1"/>
</dbReference>
<evidence type="ECO:0000256" key="1">
    <source>
        <dbReference type="ARBA" id="ARBA00022679"/>
    </source>
</evidence>
<protein>
    <submittedName>
        <fullName evidence="4">N-acetyltransferase GCN5</fullName>
    </submittedName>
</protein>
<evidence type="ECO:0000313" key="4">
    <source>
        <dbReference type="EMBL" id="STS87230.1"/>
    </source>
</evidence>
<proteinExistence type="predicted"/>
<accession>A0A7H4MA80</accession>
<dbReference type="PANTHER" id="PTHR43626:SF4">
    <property type="entry name" value="GCN5-RELATED N-ACETYLTRANSFERASE 2, CHLOROPLASTIC"/>
    <property type="match status" value="1"/>
</dbReference>
<comment type="caution">
    <text evidence="4">The sequence shown here is derived from an EMBL/GenBank/DDBJ whole genome shotgun (WGS) entry which is preliminary data.</text>
</comment>
<dbReference type="Gene3D" id="3.40.630.30">
    <property type="match status" value="1"/>
</dbReference>
<dbReference type="CDD" id="cd04301">
    <property type="entry name" value="NAT_SF"/>
    <property type="match status" value="1"/>
</dbReference>
<dbReference type="InterPro" id="IPR016181">
    <property type="entry name" value="Acyl_CoA_acyltransferase"/>
</dbReference>
<sequence length="133" mass="14505">MIEKVPSAEAFCHLRVAAGMSPRPLEGARAGLPHSCYGVHILWQETPIAMGRIVGDGAINFDIVDVAVDPAHQGKGLGRLVMEKLIAWLDANAFDGAYVTLVADVPELYAKFGFESVRPESEGMARVWRTRSR</sequence>